<keyword evidence="2" id="KW-0812">Transmembrane</keyword>
<dbReference type="RefSeq" id="WP_170142353.1">
    <property type="nucleotide sequence ID" value="NZ_BIFX01000001.1"/>
</dbReference>
<dbReference type="SMART" id="SM00332">
    <property type="entry name" value="PP2Cc"/>
    <property type="match status" value="1"/>
</dbReference>
<comment type="caution">
    <text evidence="4">The sequence shown here is derived from an EMBL/GenBank/DDBJ whole genome shotgun (WGS) entry which is preliminary data.</text>
</comment>
<name>A0A326UDU1_THEHA</name>
<feature type="transmembrane region" description="Helical" evidence="2">
    <location>
        <begin position="376"/>
        <end position="400"/>
    </location>
</feature>
<evidence type="ECO:0000313" key="5">
    <source>
        <dbReference type="Proteomes" id="UP000248806"/>
    </source>
</evidence>
<dbReference type="GO" id="GO:0004722">
    <property type="term" value="F:protein serine/threonine phosphatase activity"/>
    <property type="evidence" value="ECO:0007669"/>
    <property type="project" value="InterPro"/>
</dbReference>
<feature type="domain" description="PPM-type phosphatase" evidence="3">
    <location>
        <begin position="601"/>
        <end position="852"/>
    </location>
</feature>
<dbReference type="InterPro" id="IPR059113">
    <property type="entry name" value="Znf_ribbon"/>
</dbReference>
<keyword evidence="2" id="KW-0472">Membrane</keyword>
<dbReference type="InterPro" id="IPR015655">
    <property type="entry name" value="PP2C"/>
</dbReference>
<gene>
    <name evidence="4" type="ORF">EI42_00965</name>
</gene>
<dbReference type="InterPro" id="IPR036457">
    <property type="entry name" value="PPM-type-like_dom_sf"/>
</dbReference>
<accession>A0A326UDU1</accession>
<dbReference type="Proteomes" id="UP000248806">
    <property type="component" value="Unassembled WGS sequence"/>
</dbReference>
<dbReference type="PROSITE" id="PS51746">
    <property type="entry name" value="PPM_2"/>
    <property type="match status" value="1"/>
</dbReference>
<dbReference type="Gene3D" id="3.60.40.10">
    <property type="entry name" value="PPM-type phosphatase domain"/>
    <property type="match status" value="1"/>
</dbReference>
<dbReference type="SUPFAM" id="SSF81606">
    <property type="entry name" value="PP2C-like"/>
    <property type="match status" value="1"/>
</dbReference>
<evidence type="ECO:0000259" key="3">
    <source>
        <dbReference type="PROSITE" id="PS51746"/>
    </source>
</evidence>
<dbReference type="PANTHER" id="PTHR47992">
    <property type="entry name" value="PROTEIN PHOSPHATASE"/>
    <property type="match status" value="1"/>
</dbReference>
<evidence type="ECO:0000313" key="4">
    <source>
        <dbReference type="EMBL" id="PZW36782.1"/>
    </source>
</evidence>
<protein>
    <submittedName>
        <fullName evidence="4">Serine/threonine protein phosphatase PrpC</fullName>
    </submittedName>
</protein>
<evidence type="ECO:0000256" key="2">
    <source>
        <dbReference type="SAM" id="Phobius"/>
    </source>
</evidence>
<reference evidence="4 5" key="1">
    <citation type="submission" date="2018-06" db="EMBL/GenBank/DDBJ databases">
        <title>Genomic Encyclopedia of Archaeal and Bacterial Type Strains, Phase II (KMG-II): from individual species to whole genera.</title>
        <authorList>
            <person name="Goeker M."/>
        </authorList>
    </citation>
    <scope>NUCLEOTIDE SEQUENCE [LARGE SCALE GENOMIC DNA]</scope>
    <source>
        <strain evidence="4 5">ATCC BAA-1881</strain>
    </source>
</reference>
<feature type="region of interest" description="Disordered" evidence="1">
    <location>
        <begin position="433"/>
        <end position="488"/>
    </location>
</feature>
<organism evidence="4 5">
    <name type="scientific">Thermosporothrix hazakensis</name>
    <dbReference type="NCBI Taxonomy" id="644383"/>
    <lineage>
        <taxon>Bacteria</taxon>
        <taxon>Bacillati</taxon>
        <taxon>Chloroflexota</taxon>
        <taxon>Ktedonobacteria</taxon>
        <taxon>Ktedonobacterales</taxon>
        <taxon>Thermosporotrichaceae</taxon>
        <taxon>Thermosporothrix</taxon>
    </lineage>
</organism>
<proteinExistence type="predicted"/>
<dbReference type="CDD" id="cd00143">
    <property type="entry name" value="PP2Cc"/>
    <property type="match status" value="1"/>
</dbReference>
<feature type="compositionally biased region" description="Polar residues" evidence="1">
    <location>
        <begin position="444"/>
        <end position="468"/>
    </location>
</feature>
<dbReference type="EMBL" id="QKUF01000001">
    <property type="protein sequence ID" value="PZW36782.1"/>
    <property type="molecule type" value="Genomic_DNA"/>
</dbReference>
<dbReference type="AlphaFoldDB" id="A0A326UDU1"/>
<dbReference type="InterPro" id="IPR001932">
    <property type="entry name" value="PPM-type_phosphatase-like_dom"/>
</dbReference>
<sequence>MNTHSLSSRWQWRGRSLSVCALGGLLVALILHLLAFSPVSVAAAENRPPLGVARAGASLVRLVATYTVEENTADATPSPTSGTPQATSVVVPSTMFSCTGLGVIFASWAADNELNTWILTDGNVVTNDGRTCASSRPNAKLSRLFIYFSTAFNEKMPPIPLQFDIEKGDKLTSLKCQTSPCKDGVVAFSLNYSHSLPFISVVSNSPSETFTLGLAKNEDAIVMPEAVHDGGDGQEAGTYRTPVQMPGEELGQNRLGMPVVNNVGDLVGLYVGNTRISGDRINAFIKQQLPELQKSHENTVNAHWKSGVTNFYQKRYEQAQSDFQSVVAENPQFQGADLLRQEAAQELQHQNTTTTENQEREAEAAGLTLFGFHLPYWLLIVAAVFLILVILLIWVSLRFGRARSQKARMRKFQAELEELERLAEPDAARIKQEEEAQAMQHQQKPPQSQPLWEQQKVQVSQGAGNQASVAPGSFPAGSETQPAQAASSAQRKGAELTCPACGAPVQKDDNFCTNCRQVLSPSTSGVHYRISSQPLGSLRPANLIPADKIAEMPTAEMPPKQSIQDEPTRPIPPGVAPSSADTEKTVPFDRSFMADFMPLYRAGTASDPGIKRKHKPNEDSLFAAYGSWNVNSTYVPFGLFIVADGMGGHAAGRAASRLAIQTIVNFMLPILNKNYIAHGDSLEKLLVEGVQRANQAVHQNNMEQRADMGTTMTAALLVGANAYVANVGDSRTYLYRPGTGLKKITNDHSVVASLVEAGIIKPDDIYTHPKRNQIYRSLGEKPMIEVDSFQVTLQPGDKILLCSDGLWDMVRDPQIESILAAPEGPEQMVQNLIQAAFDGGGEDNVSVVFVELAEAAQPPTAPSFQVVGKPDTIELPPLQ</sequence>
<dbReference type="Pfam" id="PF13248">
    <property type="entry name" value="Zn_ribbon_3"/>
    <property type="match status" value="1"/>
</dbReference>
<feature type="compositionally biased region" description="Polar residues" evidence="1">
    <location>
        <begin position="478"/>
        <end position="488"/>
    </location>
</feature>
<keyword evidence="2" id="KW-1133">Transmembrane helix</keyword>
<dbReference type="SMART" id="SM00331">
    <property type="entry name" value="PP2C_SIG"/>
    <property type="match status" value="1"/>
</dbReference>
<keyword evidence="5" id="KW-1185">Reference proteome</keyword>
<evidence type="ECO:0000256" key="1">
    <source>
        <dbReference type="SAM" id="MobiDB-lite"/>
    </source>
</evidence>
<feature type="region of interest" description="Disordered" evidence="1">
    <location>
        <begin position="557"/>
        <end position="584"/>
    </location>
</feature>
<dbReference type="Pfam" id="PF13672">
    <property type="entry name" value="PP2C_2"/>
    <property type="match status" value="1"/>
</dbReference>